<reference evidence="1 2" key="1">
    <citation type="journal article" date="2014" name="Am. J. Bot.">
        <title>Genome assembly and annotation for red clover (Trifolium pratense; Fabaceae).</title>
        <authorList>
            <person name="Istvanek J."/>
            <person name="Jaros M."/>
            <person name="Krenek A."/>
            <person name="Repkova J."/>
        </authorList>
    </citation>
    <scope>NUCLEOTIDE SEQUENCE [LARGE SCALE GENOMIC DNA]</scope>
    <source>
        <strain evidence="2">cv. Tatra</strain>
        <tissue evidence="1">Young leaves</tissue>
    </source>
</reference>
<comment type="caution">
    <text evidence="1">The sequence shown here is derived from an EMBL/GenBank/DDBJ whole genome shotgun (WGS) entry which is preliminary data.</text>
</comment>
<accession>A0A2K3PMB1</accession>
<evidence type="ECO:0000313" key="2">
    <source>
        <dbReference type="Proteomes" id="UP000236291"/>
    </source>
</evidence>
<dbReference type="EMBL" id="ASHM01008505">
    <property type="protein sequence ID" value="PNY16420.1"/>
    <property type="molecule type" value="Genomic_DNA"/>
</dbReference>
<reference evidence="1 2" key="2">
    <citation type="journal article" date="2017" name="Front. Plant Sci.">
        <title>Gene Classification and Mining of Molecular Markers Useful in Red Clover (Trifolium pratense) Breeding.</title>
        <authorList>
            <person name="Istvanek J."/>
            <person name="Dluhosova J."/>
            <person name="Dluhos P."/>
            <person name="Patkova L."/>
            <person name="Nedelnik J."/>
            <person name="Repkova J."/>
        </authorList>
    </citation>
    <scope>NUCLEOTIDE SEQUENCE [LARGE SCALE GENOMIC DNA]</scope>
    <source>
        <strain evidence="2">cv. Tatra</strain>
        <tissue evidence="1">Young leaves</tissue>
    </source>
</reference>
<organism evidence="1 2">
    <name type="scientific">Trifolium pratense</name>
    <name type="common">Red clover</name>
    <dbReference type="NCBI Taxonomy" id="57577"/>
    <lineage>
        <taxon>Eukaryota</taxon>
        <taxon>Viridiplantae</taxon>
        <taxon>Streptophyta</taxon>
        <taxon>Embryophyta</taxon>
        <taxon>Tracheophyta</taxon>
        <taxon>Spermatophyta</taxon>
        <taxon>Magnoliopsida</taxon>
        <taxon>eudicotyledons</taxon>
        <taxon>Gunneridae</taxon>
        <taxon>Pentapetalae</taxon>
        <taxon>rosids</taxon>
        <taxon>fabids</taxon>
        <taxon>Fabales</taxon>
        <taxon>Fabaceae</taxon>
        <taxon>Papilionoideae</taxon>
        <taxon>50 kb inversion clade</taxon>
        <taxon>NPAAA clade</taxon>
        <taxon>Hologalegina</taxon>
        <taxon>IRL clade</taxon>
        <taxon>Trifolieae</taxon>
        <taxon>Trifolium</taxon>
    </lineage>
</organism>
<dbReference type="Proteomes" id="UP000236291">
    <property type="component" value="Unassembled WGS sequence"/>
</dbReference>
<gene>
    <name evidence="1" type="ORF">L195_g013139</name>
</gene>
<evidence type="ECO:0000313" key="1">
    <source>
        <dbReference type="EMBL" id="PNY16420.1"/>
    </source>
</evidence>
<dbReference type="AlphaFoldDB" id="A0A2K3PMB1"/>
<proteinExistence type="predicted"/>
<protein>
    <submittedName>
        <fullName evidence="1">Uncharacterized protein</fullName>
    </submittedName>
</protein>
<sequence length="81" mass="9172">MRCLGVVVVCAKKSGYAGFFHFRFGGSIVEQQKMMMVGLKGKCVISSVKPTVHFKRRSSIESLDAIHEKKILSKWHLFLTK</sequence>
<name>A0A2K3PMB1_TRIPR</name>